<name>A0ABT4CU39_9CLOT</name>
<accession>A0ABT4CU39</accession>
<evidence type="ECO:0000313" key="1">
    <source>
        <dbReference type="EMBL" id="MCY6371726.1"/>
    </source>
</evidence>
<comment type="caution">
    <text evidence="1">The sequence shown here is derived from an EMBL/GenBank/DDBJ whole genome shotgun (WGS) entry which is preliminary data.</text>
</comment>
<dbReference type="Proteomes" id="UP001079657">
    <property type="component" value="Unassembled WGS sequence"/>
</dbReference>
<reference evidence="1" key="1">
    <citation type="submission" date="2022-12" db="EMBL/GenBank/DDBJ databases">
        <authorList>
            <person name="Wang J."/>
        </authorList>
    </citation>
    <scope>NUCLEOTIDE SEQUENCE</scope>
    <source>
        <strain evidence="1">HY-42-06</strain>
    </source>
</reference>
<dbReference type="Gene3D" id="3.90.1720.10">
    <property type="entry name" value="endopeptidase domain like (from Nostoc punctiforme)"/>
    <property type="match status" value="1"/>
</dbReference>
<sequence>MKKMKLFGKFIIIVSLPLLILVNIMPTTKGENLYLRKSIYKFLQNKNNRRTAFSAAVKLHNGNSSNTCVYFASEVLRRNNYEVPKNMASVAKFIPFLEKEGWEKERDYKKLKPGDLCFSTDAYDNKKGIPTHTYIFMGWVQEGNYDYAYICDNQAKDYENKVYHIRNMNVIAKVNGDKKEAFSFFMKATQ</sequence>
<organism evidence="1 2">
    <name type="scientific">Clostridium ganghwense</name>
    <dbReference type="NCBI Taxonomy" id="312089"/>
    <lineage>
        <taxon>Bacteria</taxon>
        <taxon>Bacillati</taxon>
        <taxon>Bacillota</taxon>
        <taxon>Clostridia</taxon>
        <taxon>Eubacteriales</taxon>
        <taxon>Clostridiaceae</taxon>
        <taxon>Clostridium</taxon>
    </lineage>
</organism>
<gene>
    <name evidence="1" type="ORF">OXH55_13855</name>
</gene>
<dbReference type="EMBL" id="JAPQES010000005">
    <property type="protein sequence ID" value="MCY6371726.1"/>
    <property type="molecule type" value="Genomic_DNA"/>
</dbReference>
<evidence type="ECO:0000313" key="2">
    <source>
        <dbReference type="Proteomes" id="UP001079657"/>
    </source>
</evidence>
<keyword evidence="2" id="KW-1185">Reference proteome</keyword>
<protein>
    <recommendedName>
        <fullName evidence="3">Bacteriophage lysin domain-containing protein</fullName>
    </recommendedName>
</protein>
<evidence type="ECO:0008006" key="3">
    <source>
        <dbReference type="Google" id="ProtNLM"/>
    </source>
</evidence>
<proteinExistence type="predicted"/>
<dbReference type="RefSeq" id="WP_268050608.1">
    <property type="nucleotide sequence ID" value="NZ_JAPQES010000005.1"/>
</dbReference>